<dbReference type="InterPro" id="IPR020615">
    <property type="entry name" value="Thiolase_acyl_enz_int_AS"/>
</dbReference>
<comment type="similarity">
    <text evidence="1 7">Belongs to the thiolase-like superfamily. Thiolase family.</text>
</comment>
<organism evidence="10 11">
    <name type="scientific">Apilactobacillus kunkeei</name>
    <dbReference type="NCBI Taxonomy" id="148814"/>
    <lineage>
        <taxon>Bacteria</taxon>
        <taxon>Bacillati</taxon>
        <taxon>Bacillota</taxon>
        <taxon>Bacilli</taxon>
        <taxon>Lactobacillales</taxon>
        <taxon>Lactobacillaceae</taxon>
        <taxon>Apilactobacillus</taxon>
    </lineage>
</organism>
<dbReference type="NCBIfam" id="TIGR01930">
    <property type="entry name" value="AcCoA-C-Actrans"/>
    <property type="match status" value="1"/>
</dbReference>
<dbReference type="CDD" id="cd00751">
    <property type="entry name" value="thiolase"/>
    <property type="match status" value="1"/>
</dbReference>
<feature type="active site" description="Acyl-thioester intermediate" evidence="6">
    <location>
        <position position="88"/>
    </location>
</feature>
<dbReference type="AlphaFoldDB" id="A0A0M9DGU0"/>
<dbReference type="FunFam" id="3.40.47.10:FF:000010">
    <property type="entry name" value="Acetyl-CoA acetyltransferase (Thiolase)"/>
    <property type="match status" value="1"/>
</dbReference>
<evidence type="ECO:0000259" key="8">
    <source>
        <dbReference type="Pfam" id="PF00108"/>
    </source>
</evidence>
<dbReference type="InterPro" id="IPR020617">
    <property type="entry name" value="Thiolase_C"/>
</dbReference>
<dbReference type="InterPro" id="IPR016039">
    <property type="entry name" value="Thiolase-like"/>
</dbReference>
<feature type="active site" description="Proton acceptor" evidence="6">
    <location>
        <position position="378"/>
    </location>
</feature>
<dbReference type="EMBL" id="JXCZ01000001">
    <property type="protein sequence ID" value="KOY79886.1"/>
    <property type="molecule type" value="Genomic_DNA"/>
</dbReference>
<dbReference type="InterPro" id="IPR020616">
    <property type="entry name" value="Thiolase_N"/>
</dbReference>
<dbReference type="PROSITE" id="PS00098">
    <property type="entry name" value="THIOLASE_1"/>
    <property type="match status" value="1"/>
</dbReference>
<dbReference type="InterPro" id="IPR002155">
    <property type="entry name" value="Thiolase"/>
</dbReference>
<proteinExistence type="inferred from homology"/>
<keyword evidence="3 7" id="KW-0808">Transferase</keyword>
<evidence type="ECO:0000313" key="10">
    <source>
        <dbReference type="EMBL" id="KOY79886.1"/>
    </source>
</evidence>
<dbReference type="GO" id="GO:0003985">
    <property type="term" value="F:acetyl-CoA C-acetyltransferase activity"/>
    <property type="evidence" value="ECO:0007669"/>
    <property type="project" value="UniProtKB-EC"/>
</dbReference>
<sequence>MEKVVIAAAKRTPIGKINGALKNFTSVDLGTIVTKAVIEQANIKPSDVDQVVFGNVIQAGAGQNISRQIEINSNIPYCSTANTVNQVCGSGLKAVRNAQAAIVMGDADVVIAGGVESMSNAPFLNMDVRSGHKFGNVTLVDSLNNDALMDAFNKQPMGITAENVAEKFNVSREEQDEFAYQSHMKAAKAFDNGYFDKELVPIEIKTRKSSYIMKEDENIRRDTSIEVLNKLRPAFKENGTVTAGNAASLNDGASALVLMSESAAKRLKVKPLAVIDDYAEAGCNPDYMGYAPYDATKSLFNKLNITMDDIDLVELNEAFAAQVLAVAHDYNIDMDKLNISGGAISMGHPLGDSGARIVGSLIYNLQRTNQKNGLATICIGGGMGMAMKITLL</sequence>
<dbReference type="EC" id="2.3.1.9" evidence="2"/>
<feature type="domain" description="Thiolase N-terminal" evidence="8">
    <location>
        <begin position="4"/>
        <end position="262"/>
    </location>
</feature>
<dbReference type="SUPFAM" id="SSF53901">
    <property type="entry name" value="Thiolase-like"/>
    <property type="match status" value="2"/>
</dbReference>
<evidence type="ECO:0000256" key="4">
    <source>
        <dbReference type="ARBA" id="ARBA00023315"/>
    </source>
</evidence>
<keyword evidence="4 7" id="KW-0012">Acyltransferase</keyword>
<gene>
    <name evidence="10" type="primary">atoB</name>
    <name evidence="10" type="ORF">RZ72_04810</name>
</gene>
<dbReference type="Proteomes" id="UP000037749">
    <property type="component" value="Unassembled WGS sequence"/>
</dbReference>
<dbReference type="Gene3D" id="3.40.47.10">
    <property type="match status" value="2"/>
</dbReference>
<dbReference type="PROSITE" id="PS00737">
    <property type="entry name" value="THIOLASE_2"/>
    <property type="match status" value="1"/>
</dbReference>
<name>A0A0M9DGU0_9LACO</name>
<evidence type="ECO:0000256" key="2">
    <source>
        <dbReference type="ARBA" id="ARBA00012705"/>
    </source>
</evidence>
<evidence type="ECO:0000256" key="5">
    <source>
        <dbReference type="ARBA" id="ARBA00030755"/>
    </source>
</evidence>
<dbReference type="Pfam" id="PF02803">
    <property type="entry name" value="Thiolase_C"/>
    <property type="match status" value="1"/>
</dbReference>
<evidence type="ECO:0000256" key="1">
    <source>
        <dbReference type="ARBA" id="ARBA00010982"/>
    </source>
</evidence>
<reference evidence="10 11" key="1">
    <citation type="journal article" date="2015" name="Genome Biol. Evol.">
        <title>Functionally Structured Genomes in Lactobacillus kunkeei Colonizing the Honey Crop and Food Products of Honeybees and Stingless Bees.</title>
        <authorList>
            <person name="Tamarit D."/>
            <person name="Ellegaard K.M."/>
            <person name="Wikander J."/>
            <person name="Olofsson T."/>
            <person name="Vasquez A."/>
            <person name="Andersson S.G."/>
        </authorList>
    </citation>
    <scope>NUCLEOTIDE SEQUENCE [LARGE SCALE GENOMIC DNA]</scope>
    <source>
        <strain evidence="10 11">LAla</strain>
    </source>
</reference>
<dbReference type="PROSITE" id="PS00099">
    <property type="entry name" value="THIOLASE_3"/>
    <property type="match status" value="1"/>
</dbReference>
<comment type="caution">
    <text evidence="10">The sequence shown here is derived from an EMBL/GenBank/DDBJ whole genome shotgun (WGS) entry which is preliminary data.</text>
</comment>
<evidence type="ECO:0000313" key="11">
    <source>
        <dbReference type="Proteomes" id="UP000037749"/>
    </source>
</evidence>
<dbReference type="InterPro" id="IPR020610">
    <property type="entry name" value="Thiolase_AS"/>
</dbReference>
<dbReference type="InterPro" id="IPR020613">
    <property type="entry name" value="Thiolase_CS"/>
</dbReference>
<dbReference type="RefSeq" id="WP_053796096.1">
    <property type="nucleotide sequence ID" value="NZ_JXCZ01000001.1"/>
</dbReference>
<evidence type="ECO:0000259" key="9">
    <source>
        <dbReference type="Pfam" id="PF02803"/>
    </source>
</evidence>
<accession>A0A0M9DGU0</accession>
<dbReference type="PATRIC" id="fig|148814.9.peg.71"/>
<protein>
    <recommendedName>
        <fullName evidence="2">acetyl-CoA C-acetyltransferase</fullName>
        <ecNumber evidence="2">2.3.1.9</ecNumber>
    </recommendedName>
    <alternativeName>
        <fullName evidence="5">Acetoacetyl-CoA thiolase</fullName>
    </alternativeName>
</protein>
<feature type="domain" description="Thiolase C-terminal" evidence="9">
    <location>
        <begin position="270"/>
        <end position="389"/>
    </location>
</feature>
<dbReference type="PIRSF" id="PIRSF000429">
    <property type="entry name" value="Ac-CoA_Ac_transf"/>
    <property type="match status" value="1"/>
</dbReference>
<evidence type="ECO:0000256" key="6">
    <source>
        <dbReference type="PIRSR" id="PIRSR000429-1"/>
    </source>
</evidence>
<dbReference type="Pfam" id="PF00108">
    <property type="entry name" value="Thiolase_N"/>
    <property type="match status" value="1"/>
</dbReference>
<dbReference type="PANTHER" id="PTHR18919">
    <property type="entry name" value="ACETYL-COA C-ACYLTRANSFERASE"/>
    <property type="match status" value="1"/>
</dbReference>
<evidence type="ECO:0000256" key="3">
    <source>
        <dbReference type="ARBA" id="ARBA00022679"/>
    </source>
</evidence>
<feature type="active site" description="Proton acceptor" evidence="6">
    <location>
        <position position="348"/>
    </location>
</feature>
<evidence type="ECO:0000256" key="7">
    <source>
        <dbReference type="RuleBase" id="RU003557"/>
    </source>
</evidence>
<dbReference type="PANTHER" id="PTHR18919:SF107">
    <property type="entry name" value="ACETYL-COA ACETYLTRANSFERASE, CYTOSOLIC"/>
    <property type="match status" value="1"/>
</dbReference>